<keyword evidence="2" id="KW-0813">Transport</keyword>
<name>U1WYZ5_ANEAE</name>
<evidence type="ECO:0000256" key="6">
    <source>
        <dbReference type="SAM" id="Phobius"/>
    </source>
</evidence>
<feature type="transmembrane region" description="Helical" evidence="6">
    <location>
        <begin position="237"/>
        <end position="256"/>
    </location>
</feature>
<keyword evidence="9" id="KW-1185">Reference proteome</keyword>
<dbReference type="InterPro" id="IPR011701">
    <property type="entry name" value="MFS"/>
</dbReference>
<dbReference type="GO" id="GO:0005886">
    <property type="term" value="C:plasma membrane"/>
    <property type="evidence" value="ECO:0007669"/>
    <property type="project" value="UniProtKB-SubCell"/>
</dbReference>
<dbReference type="STRING" id="649747.HMPREF0083_04447"/>
<dbReference type="Proteomes" id="UP000016511">
    <property type="component" value="Unassembled WGS sequence"/>
</dbReference>
<dbReference type="PROSITE" id="PS50850">
    <property type="entry name" value="MFS"/>
    <property type="match status" value="1"/>
</dbReference>
<evidence type="ECO:0000256" key="2">
    <source>
        <dbReference type="ARBA" id="ARBA00022448"/>
    </source>
</evidence>
<evidence type="ECO:0000256" key="5">
    <source>
        <dbReference type="ARBA" id="ARBA00023136"/>
    </source>
</evidence>
<evidence type="ECO:0000256" key="4">
    <source>
        <dbReference type="ARBA" id="ARBA00022989"/>
    </source>
</evidence>
<proteinExistence type="predicted"/>
<feature type="transmembrane region" description="Helical" evidence="6">
    <location>
        <begin position="67"/>
        <end position="87"/>
    </location>
</feature>
<dbReference type="Pfam" id="PF07690">
    <property type="entry name" value="MFS_1"/>
    <property type="match status" value="1"/>
</dbReference>
<feature type="non-terminal residue" evidence="8">
    <location>
        <position position="1"/>
    </location>
</feature>
<feature type="transmembrane region" description="Helical" evidence="6">
    <location>
        <begin position="29"/>
        <end position="47"/>
    </location>
</feature>
<evidence type="ECO:0000313" key="9">
    <source>
        <dbReference type="Proteomes" id="UP000016511"/>
    </source>
</evidence>
<comment type="caution">
    <text evidence="8">The sequence shown here is derived from an EMBL/GenBank/DDBJ whole genome shotgun (WGS) entry which is preliminary data.</text>
</comment>
<dbReference type="PANTHER" id="PTHR23523">
    <property type="match status" value="1"/>
</dbReference>
<keyword evidence="3 6" id="KW-0812">Transmembrane</keyword>
<feature type="transmembrane region" description="Helical" evidence="6">
    <location>
        <begin position="99"/>
        <end position="117"/>
    </location>
</feature>
<feature type="transmembrane region" description="Helical" evidence="6">
    <location>
        <begin position="268"/>
        <end position="287"/>
    </location>
</feature>
<keyword evidence="4 6" id="KW-1133">Transmembrane helix</keyword>
<protein>
    <submittedName>
        <fullName evidence="8">Transporter, major facilitator family protein</fullName>
    </submittedName>
</protein>
<dbReference type="InterPro" id="IPR020846">
    <property type="entry name" value="MFS_dom"/>
</dbReference>
<dbReference type="AlphaFoldDB" id="U1WYZ5"/>
<evidence type="ECO:0000256" key="1">
    <source>
        <dbReference type="ARBA" id="ARBA00004651"/>
    </source>
</evidence>
<sequence length="422" mass="45659">FARKTLIYRGRNNMISETNIVHTRDYSRAGLWLLILGIVLVASNLRAPLTSVGPLIGVIRDDTGISNALAGMLTTFPLLAFALLSPFAPKIARKFGMEMTLLVSLLVLTAGILLRSVPVVGALFWGTALLGMAIAMGNVLLPSMIKQEFPKKMGLMTGVYSVSMNLWAAIASGISIPLAQGIGFGWRGSLLFWALLSAVSLLVWLPQLRYRHQRSAAAQGTVAPAANLWRSRIAWQVTMFMGLQSLCFYVIIAWLPEILRQQGVGSSSAGWMLSLMQFVSLPATFIMPMLASRSSNQRMLVGITSALLLTGYIGLLGGSILFMPLWIILIGIATGSCFSLAVMFFALRTRSVHEAAELSGMAQSIGYLLAAVGPTLFGFIHDATHGWNVPLIMLSIVAVLLFIFGFGAGSSRYVLSEEKNIR</sequence>
<evidence type="ECO:0000313" key="8">
    <source>
        <dbReference type="EMBL" id="ERI07503.1"/>
    </source>
</evidence>
<organism evidence="8 9">
    <name type="scientific">Aneurinibacillus aneurinilyticus ATCC 12856</name>
    <dbReference type="NCBI Taxonomy" id="649747"/>
    <lineage>
        <taxon>Bacteria</taxon>
        <taxon>Bacillati</taxon>
        <taxon>Bacillota</taxon>
        <taxon>Bacilli</taxon>
        <taxon>Bacillales</taxon>
        <taxon>Paenibacillaceae</taxon>
        <taxon>Aneurinibacillus group</taxon>
        <taxon>Aneurinibacillus</taxon>
    </lineage>
</organism>
<comment type="subcellular location">
    <subcellularLocation>
        <location evidence="1">Cell membrane</location>
        <topology evidence="1">Multi-pass membrane protein</topology>
    </subcellularLocation>
</comment>
<accession>U1WYZ5</accession>
<feature type="transmembrane region" description="Helical" evidence="6">
    <location>
        <begin position="184"/>
        <end position="205"/>
    </location>
</feature>
<keyword evidence="5 6" id="KW-0472">Membrane</keyword>
<dbReference type="HOGENOM" id="CLU_038046_1_0_9"/>
<dbReference type="Gene3D" id="1.20.1250.20">
    <property type="entry name" value="MFS general substrate transporter like domains"/>
    <property type="match status" value="2"/>
</dbReference>
<feature type="domain" description="Major facilitator superfamily (MFS) profile" evidence="7">
    <location>
        <begin position="30"/>
        <end position="413"/>
    </location>
</feature>
<evidence type="ECO:0000256" key="3">
    <source>
        <dbReference type="ARBA" id="ARBA00022692"/>
    </source>
</evidence>
<dbReference type="InterPro" id="IPR052524">
    <property type="entry name" value="MFS_Cyanate_Porter"/>
</dbReference>
<dbReference type="PANTHER" id="PTHR23523:SF2">
    <property type="entry name" value="2-NITROIMIDAZOLE TRANSPORTER"/>
    <property type="match status" value="1"/>
</dbReference>
<feature type="transmembrane region" description="Helical" evidence="6">
    <location>
        <begin position="326"/>
        <end position="346"/>
    </location>
</feature>
<dbReference type="eggNOG" id="COG2807">
    <property type="taxonomic scope" value="Bacteria"/>
</dbReference>
<evidence type="ECO:0000259" key="7">
    <source>
        <dbReference type="PROSITE" id="PS50850"/>
    </source>
</evidence>
<feature type="transmembrane region" description="Helical" evidence="6">
    <location>
        <begin position="123"/>
        <end position="141"/>
    </location>
</feature>
<feature type="transmembrane region" description="Helical" evidence="6">
    <location>
        <begin position="153"/>
        <end position="178"/>
    </location>
</feature>
<dbReference type="CDD" id="cd17339">
    <property type="entry name" value="MFS_NIMT_CynX_like"/>
    <property type="match status" value="1"/>
</dbReference>
<feature type="transmembrane region" description="Helical" evidence="6">
    <location>
        <begin position="358"/>
        <end position="380"/>
    </location>
</feature>
<feature type="transmembrane region" description="Helical" evidence="6">
    <location>
        <begin position="299"/>
        <end position="320"/>
    </location>
</feature>
<dbReference type="PATRIC" id="fig|649747.3.peg.4022"/>
<feature type="transmembrane region" description="Helical" evidence="6">
    <location>
        <begin position="392"/>
        <end position="415"/>
    </location>
</feature>
<dbReference type="GO" id="GO:0022857">
    <property type="term" value="F:transmembrane transporter activity"/>
    <property type="evidence" value="ECO:0007669"/>
    <property type="project" value="InterPro"/>
</dbReference>
<dbReference type="EMBL" id="AWSJ01000271">
    <property type="protein sequence ID" value="ERI07503.1"/>
    <property type="molecule type" value="Genomic_DNA"/>
</dbReference>
<dbReference type="SUPFAM" id="SSF103473">
    <property type="entry name" value="MFS general substrate transporter"/>
    <property type="match status" value="1"/>
</dbReference>
<gene>
    <name evidence="8" type="ORF">HMPREF0083_04447</name>
</gene>
<dbReference type="InterPro" id="IPR036259">
    <property type="entry name" value="MFS_trans_sf"/>
</dbReference>
<reference evidence="8 9" key="1">
    <citation type="submission" date="2013-08" db="EMBL/GenBank/DDBJ databases">
        <authorList>
            <person name="Weinstock G."/>
            <person name="Sodergren E."/>
            <person name="Wylie T."/>
            <person name="Fulton L."/>
            <person name="Fulton R."/>
            <person name="Fronick C."/>
            <person name="O'Laughlin M."/>
            <person name="Godfrey J."/>
            <person name="Miner T."/>
            <person name="Herter B."/>
            <person name="Appelbaum E."/>
            <person name="Cordes M."/>
            <person name="Lek S."/>
            <person name="Wollam A."/>
            <person name="Pepin K.H."/>
            <person name="Palsikar V.B."/>
            <person name="Mitreva M."/>
            <person name="Wilson R.K."/>
        </authorList>
    </citation>
    <scope>NUCLEOTIDE SEQUENCE [LARGE SCALE GENOMIC DNA]</scope>
    <source>
        <strain evidence="8 9">ATCC 12856</strain>
    </source>
</reference>